<keyword evidence="2 5" id="KW-0694">RNA-binding</keyword>
<dbReference type="SUPFAM" id="SSF54928">
    <property type="entry name" value="RNA-binding domain, RBD"/>
    <property type="match status" value="1"/>
</dbReference>
<name>A0A4Y1QPM7_PRUDU</name>
<evidence type="ECO:0000313" key="8">
    <source>
        <dbReference type="EMBL" id="BBG93813.1"/>
    </source>
</evidence>
<dbReference type="Pfam" id="PF00076">
    <property type="entry name" value="RRM_1"/>
    <property type="match status" value="2"/>
</dbReference>
<keyword evidence="3" id="KW-0469">Meiosis</keyword>
<dbReference type="FunFam" id="3.30.70.330:FF:000063">
    <property type="entry name" value="MEI2-like protein 5 isoform 2"/>
    <property type="match status" value="1"/>
</dbReference>
<dbReference type="PANTHER" id="PTHR23189">
    <property type="entry name" value="RNA RECOGNITION MOTIF-CONTAINING"/>
    <property type="match status" value="1"/>
</dbReference>
<evidence type="ECO:0000256" key="4">
    <source>
        <dbReference type="ARBA" id="ARBA00058438"/>
    </source>
</evidence>
<dbReference type="Pfam" id="PF04059">
    <property type="entry name" value="RRM_2"/>
    <property type="match status" value="1"/>
</dbReference>
<feature type="region of interest" description="Disordered" evidence="6">
    <location>
        <begin position="892"/>
        <end position="932"/>
    </location>
</feature>
<feature type="compositionally biased region" description="Basic and acidic residues" evidence="6">
    <location>
        <begin position="766"/>
        <end position="776"/>
    </location>
</feature>
<evidence type="ECO:0000256" key="6">
    <source>
        <dbReference type="SAM" id="MobiDB-lite"/>
    </source>
</evidence>
<dbReference type="CDD" id="cd12524">
    <property type="entry name" value="RRM1_MEI2_like"/>
    <property type="match status" value="1"/>
</dbReference>
<dbReference type="InterPro" id="IPR007201">
    <property type="entry name" value="Mei2-like_Rrm_C"/>
</dbReference>
<dbReference type="PROSITE" id="PS50102">
    <property type="entry name" value="RRM"/>
    <property type="match status" value="2"/>
</dbReference>
<organism evidence="8">
    <name type="scientific">Prunus dulcis</name>
    <name type="common">Almond</name>
    <name type="synonym">Amygdalus dulcis</name>
    <dbReference type="NCBI Taxonomy" id="3755"/>
    <lineage>
        <taxon>Eukaryota</taxon>
        <taxon>Viridiplantae</taxon>
        <taxon>Streptophyta</taxon>
        <taxon>Embryophyta</taxon>
        <taxon>Tracheophyta</taxon>
        <taxon>Spermatophyta</taxon>
        <taxon>Magnoliopsida</taxon>
        <taxon>eudicotyledons</taxon>
        <taxon>Gunneridae</taxon>
        <taxon>Pentapetalae</taxon>
        <taxon>rosids</taxon>
        <taxon>fabids</taxon>
        <taxon>Rosales</taxon>
        <taxon>Rosaceae</taxon>
        <taxon>Amygdaloideae</taxon>
        <taxon>Amygdaleae</taxon>
        <taxon>Prunus</taxon>
    </lineage>
</organism>
<feature type="compositionally biased region" description="Polar residues" evidence="6">
    <location>
        <begin position="920"/>
        <end position="932"/>
    </location>
</feature>
<dbReference type="Gene3D" id="3.30.70.330">
    <property type="match status" value="2"/>
</dbReference>
<dbReference type="AlphaFoldDB" id="A0A4Y1QPM7"/>
<dbReference type="GO" id="GO:0045927">
    <property type="term" value="P:positive regulation of growth"/>
    <property type="evidence" value="ECO:0007669"/>
    <property type="project" value="UniProtKB-ARBA"/>
</dbReference>
<keyword evidence="1" id="KW-0677">Repeat</keyword>
<evidence type="ECO:0000256" key="5">
    <source>
        <dbReference type="PROSITE-ProRule" id="PRU00176"/>
    </source>
</evidence>
<protein>
    <submittedName>
        <fullName evidence="8">MEI2-like protein 1</fullName>
    </submittedName>
</protein>
<feature type="domain" description="RRM" evidence="7">
    <location>
        <begin position="259"/>
        <end position="332"/>
    </location>
</feature>
<gene>
    <name evidence="8" type="ORF">Prudu_001935</name>
</gene>
<evidence type="ECO:0000259" key="7">
    <source>
        <dbReference type="PROSITE" id="PS50102"/>
    </source>
</evidence>
<dbReference type="SMART" id="SM00360">
    <property type="entry name" value="RRM"/>
    <property type="match status" value="2"/>
</dbReference>
<accession>A0A4Y1QPM7</accession>
<dbReference type="GO" id="GO:0051321">
    <property type="term" value="P:meiotic cell cycle"/>
    <property type="evidence" value="ECO:0007669"/>
    <property type="project" value="UniProtKB-KW"/>
</dbReference>
<evidence type="ECO:0000256" key="2">
    <source>
        <dbReference type="ARBA" id="ARBA00022884"/>
    </source>
</evidence>
<dbReference type="InterPro" id="IPR012677">
    <property type="entry name" value="Nucleotide-bd_a/b_plait_sf"/>
</dbReference>
<evidence type="ECO:0000256" key="1">
    <source>
        <dbReference type="ARBA" id="ARBA00022737"/>
    </source>
</evidence>
<reference evidence="8" key="1">
    <citation type="journal article" date="2019" name="Science">
        <title>Mutation of a bHLH transcription factor allowed almond domestication.</title>
        <authorList>
            <person name="Sanchez-Perez R."/>
            <person name="Pavan S."/>
            <person name="Mazzeo R."/>
            <person name="Moldovan C."/>
            <person name="Aiese Cigliano R."/>
            <person name="Del Cueto J."/>
            <person name="Ricciardi F."/>
            <person name="Lotti C."/>
            <person name="Ricciardi L."/>
            <person name="Dicenta F."/>
            <person name="Lopez-Marques R.L."/>
            <person name="Lindberg Moller B."/>
        </authorList>
    </citation>
    <scope>NUCLEOTIDE SEQUENCE</scope>
</reference>
<feature type="domain" description="RRM" evidence="7">
    <location>
        <begin position="344"/>
        <end position="417"/>
    </location>
</feature>
<evidence type="ECO:0000256" key="3">
    <source>
        <dbReference type="ARBA" id="ARBA00023254"/>
    </source>
</evidence>
<dbReference type="GO" id="GO:0045836">
    <property type="term" value="P:positive regulation of meiotic nuclear division"/>
    <property type="evidence" value="ECO:0007669"/>
    <property type="project" value="UniProtKB-ARBA"/>
</dbReference>
<sequence length="932" mass="102073">MPLSFVMPSEIMDLNGLSSSSLFSEDVSFPNERQVGFWKSDNMPDNHASKKSLASSSLEKCQTVKSLDHPEFFLMQDQQVHPSFNRQAVGAERALSHSLSLSRTMSHDVAARSNVNVETASYIGEVGKVNMMGAQYESSLFSIRLSSNNTLYGHSVDTVASHYDEDEAFESLEEIEAQTIGNLLPNDDELLSGVTDGLDYNVQISSGDDMEELDLFSSVGGMDLGDDGLSAALKDSESPGGVSNGSIVGEHPYGEHPSRTLFVRNINSNIEDSELRTLFEQYGDIRTLYTACKHRGFVMISYYDIRASRNAMKALQNRPLRRRKLDIHYSIPKDNPSEKDVNQGTLVVFNLDSSVSNDELCQVFGVYGEIKEIRETPNRSHHKFIEFYDVRAADAALNALNRSDIAGKQIKLEPSRPGGARRSFGVQLSPELLEQDECGLYLQQSSPPNCVTGPVPHGPVTSSCTDNGTIMAVHSAVQAASLENMFHHGISSSVPNGLSSVMRAEAVGNLSGPTESTRSPGSLKFDIHGTPAFHPHSLPEYQDGLTNAVNCSSPGTVSASINARPQERIDNRHLTRVSSIGRSIELNESVFGSTGNVNYPIPGHHYAWNNSYHPQAPGMIWPNSPSFVNGLSSAHPISAAHPSTRVHGLPRAPSHMLNPALAIHNHHVGSAPVVNPSLWDRRRAYAGESAEASGFHPGSLGNMRMSNNSPHSMEFVSHNMFPHVGGNSMDLPISHKNVGLQTHHQGCMMFPGRSQMIPVMNSFDPPTERARSRRNEGSVNQADNKKQYELDIDRIMRGDDNRTTLMIKNIPNKMIVPFYQSFNGKKWEKFNSEKVASLAYARIQGKAALIAHFQNSSLMNEDKRCRPILFNTDGPNAGDQVPFPMGVNVRTRPGKARTTAHEENHVGSPPSFGDGEHSCNGETTTGSAKESD</sequence>
<dbReference type="GO" id="GO:0003723">
    <property type="term" value="F:RNA binding"/>
    <property type="evidence" value="ECO:0007669"/>
    <property type="project" value="UniProtKB-UniRule"/>
</dbReference>
<dbReference type="EMBL" id="AP019297">
    <property type="protein sequence ID" value="BBG93813.1"/>
    <property type="molecule type" value="Genomic_DNA"/>
</dbReference>
<dbReference type="InterPro" id="IPR000504">
    <property type="entry name" value="RRM_dom"/>
</dbReference>
<dbReference type="InterPro" id="IPR034453">
    <property type="entry name" value="MEI2-like_RRM1"/>
</dbReference>
<comment type="function">
    <text evidence="4">Probable RNA-binding protein that plays a role in meiosis and vegetative growth.</text>
</comment>
<dbReference type="InterPro" id="IPR035979">
    <property type="entry name" value="RBD_domain_sf"/>
</dbReference>
<feature type="region of interest" description="Disordered" evidence="6">
    <location>
        <begin position="763"/>
        <end position="785"/>
    </location>
</feature>
<proteinExistence type="predicted"/>
<dbReference type="FunFam" id="3.30.70.330:FF:000101">
    <property type="entry name" value="Protein MEI2-like 1"/>
    <property type="match status" value="1"/>
</dbReference>